<reference evidence="1 2" key="1">
    <citation type="submission" date="2019-11" db="EMBL/GenBank/DDBJ databases">
        <title>Comparative genomics of hydrocarbon-degrading Desulfosarcina strains.</title>
        <authorList>
            <person name="Watanabe M."/>
            <person name="Kojima H."/>
            <person name="Fukui M."/>
        </authorList>
    </citation>
    <scope>NUCLEOTIDE SEQUENCE [LARGE SCALE GENOMIC DNA]</scope>
    <source>
        <strain evidence="2">oXyS1</strain>
    </source>
</reference>
<dbReference type="Proteomes" id="UP000422108">
    <property type="component" value="Chromosome"/>
</dbReference>
<gene>
    <name evidence="1" type="ORF">DSCOOX_62750</name>
</gene>
<organism evidence="1 2">
    <name type="scientific">Desulfosarcina ovata subsp. ovata</name>
    <dbReference type="NCBI Taxonomy" id="2752305"/>
    <lineage>
        <taxon>Bacteria</taxon>
        <taxon>Pseudomonadati</taxon>
        <taxon>Thermodesulfobacteriota</taxon>
        <taxon>Desulfobacteria</taxon>
        <taxon>Desulfobacterales</taxon>
        <taxon>Desulfosarcinaceae</taxon>
        <taxon>Desulfosarcina</taxon>
    </lineage>
</organism>
<accession>A0A5K8AK52</accession>
<evidence type="ECO:0000313" key="1">
    <source>
        <dbReference type="EMBL" id="BBO93095.1"/>
    </source>
</evidence>
<name>A0A5K8AK52_9BACT</name>
<dbReference type="RefSeq" id="WP_155313748.1">
    <property type="nucleotide sequence ID" value="NZ_AP021879.1"/>
</dbReference>
<dbReference type="AlphaFoldDB" id="A0A5K8AK52"/>
<sequence>MGEIYGGGGDNLFPHTRRSYLIAVTGLARHYRTSPEFITNKMIKDYLLLL</sequence>
<protein>
    <recommendedName>
        <fullName evidence="3">Integrase SAM-like N-terminal domain-containing protein</fullName>
    </recommendedName>
</protein>
<proteinExistence type="predicted"/>
<dbReference type="EMBL" id="AP021879">
    <property type="protein sequence ID" value="BBO93095.1"/>
    <property type="molecule type" value="Genomic_DNA"/>
</dbReference>
<evidence type="ECO:0000313" key="2">
    <source>
        <dbReference type="Proteomes" id="UP000422108"/>
    </source>
</evidence>
<evidence type="ECO:0008006" key="3">
    <source>
        <dbReference type="Google" id="ProtNLM"/>
    </source>
</evidence>
<keyword evidence="2" id="KW-1185">Reference proteome</keyword>